<protein>
    <submittedName>
        <fullName evidence="7">Serine/threonine protein kinase</fullName>
    </submittedName>
</protein>
<name>A0A5S9F1R4_UABAM</name>
<evidence type="ECO:0000256" key="3">
    <source>
        <dbReference type="ARBA" id="ARBA00022777"/>
    </source>
</evidence>
<keyword evidence="4" id="KW-0067">ATP-binding</keyword>
<dbReference type="GO" id="GO:0005524">
    <property type="term" value="F:ATP binding"/>
    <property type="evidence" value="ECO:0007669"/>
    <property type="project" value="UniProtKB-KW"/>
</dbReference>
<evidence type="ECO:0000313" key="8">
    <source>
        <dbReference type="Proteomes" id="UP000326354"/>
    </source>
</evidence>
<evidence type="ECO:0000256" key="4">
    <source>
        <dbReference type="ARBA" id="ARBA00022840"/>
    </source>
</evidence>
<dbReference type="CDD" id="cd00060">
    <property type="entry name" value="FHA"/>
    <property type="match status" value="1"/>
</dbReference>
<dbReference type="CDD" id="cd14014">
    <property type="entry name" value="STKc_PknB_like"/>
    <property type="match status" value="1"/>
</dbReference>
<dbReference type="InterPro" id="IPR011009">
    <property type="entry name" value="Kinase-like_dom_sf"/>
</dbReference>
<dbReference type="Gene3D" id="1.10.510.10">
    <property type="entry name" value="Transferase(Phosphotransferase) domain 1"/>
    <property type="match status" value="1"/>
</dbReference>
<dbReference type="PANTHER" id="PTHR43289:SF34">
    <property type="entry name" value="SERINE_THREONINE-PROTEIN KINASE YBDM-RELATED"/>
    <property type="match status" value="1"/>
</dbReference>
<evidence type="ECO:0000259" key="6">
    <source>
        <dbReference type="PROSITE" id="PS50011"/>
    </source>
</evidence>
<evidence type="ECO:0000256" key="1">
    <source>
        <dbReference type="ARBA" id="ARBA00022679"/>
    </source>
</evidence>
<dbReference type="OrthoDB" id="6111975at2"/>
<dbReference type="KEGG" id="uam:UABAM_01238"/>
<dbReference type="GO" id="GO:0004674">
    <property type="term" value="F:protein serine/threonine kinase activity"/>
    <property type="evidence" value="ECO:0007669"/>
    <property type="project" value="UniProtKB-KW"/>
</dbReference>
<dbReference type="PROSITE" id="PS00108">
    <property type="entry name" value="PROTEIN_KINASE_ST"/>
    <property type="match status" value="1"/>
</dbReference>
<keyword evidence="2" id="KW-0547">Nucleotide-binding</keyword>
<dbReference type="PROSITE" id="PS50006">
    <property type="entry name" value="FHA_DOMAIN"/>
    <property type="match status" value="1"/>
</dbReference>
<evidence type="ECO:0000256" key="2">
    <source>
        <dbReference type="ARBA" id="ARBA00022741"/>
    </source>
</evidence>
<dbReference type="Gene3D" id="3.30.200.20">
    <property type="entry name" value="Phosphorylase Kinase, domain 1"/>
    <property type="match status" value="1"/>
</dbReference>
<keyword evidence="7" id="KW-0723">Serine/threonine-protein kinase</keyword>
<dbReference type="InterPro" id="IPR000719">
    <property type="entry name" value="Prot_kinase_dom"/>
</dbReference>
<dbReference type="AlphaFoldDB" id="A0A5S9F1R4"/>
<dbReference type="Pfam" id="PF00498">
    <property type="entry name" value="FHA"/>
    <property type="match status" value="1"/>
</dbReference>
<dbReference type="PANTHER" id="PTHR43289">
    <property type="entry name" value="MITOGEN-ACTIVATED PROTEIN KINASE KINASE KINASE 20-RELATED"/>
    <property type="match status" value="1"/>
</dbReference>
<feature type="domain" description="Protein kinase" evidence="6">
    <location>
        <begin position="131"/>
        <end position="397"/>
    </location>
</feature>
<keyword evidence="3 7" id="KW-0418">Kinase</keyword>
<evidence type="ECO:0000259" key="5">
    <source>
        <dbReference type="PROSITE" id="PS50006"/>
    </source>
</evidence>
<sequence length="403" mass="46211">MQAYLSLKNDGGTAKFSLDPKTKTSIGRVNDCTIQLQDSKISSHHCCIEVFGNYFYIIDLNSTNGTYVNNTRIRSRQLYNGDEIQVGDIKLQFEYDIDDESEQDITWAEMEAIHEEPKKENLNDKDRIGKYRIIEKIGQGGIGEVYKATPLHKPHEIVAIKILNQKSSVRETLVERFLREARALIALDHPRIIKVFELDEHENRHYFAMEYINGHALNKWVAKNGKMHYKNALKIAGHIAHALAYAHKHNIIHRDLKPANVIVEEGTYQVKLIDLGLAKMLEETDLTMERNVIGTPRYMAPEQIRDSKGVDVRADVYSLGATLYHMLTGVPPYADVVTNKKSVLLKHIYKNPPVPITNIVTDIPPIVIKIVRKAMAKNKENRFRSAQHMYKTIYQVLSRLKKE</sequence>
<dbReference type="SMART" id="SM00220">
    <property type="entry name" value="S_TKc"/>
    <property type="match status" value="1"/>
</dbReference>
<dbReference type="InterPro" id="IPR008984">
    <property type="entry name" value="SMAD_FHA_dom_sf"/>
</dbReference>
<dbReference type="SUPFAM" id="SSF56112">
    <property type="entry name" value="Protein kinase-like (PK-like)"/>
    <property type="match status" value="1"/>
</dbReference>
<dbReference type="InterPro" id="IPR000253">
    <property type="entry name" value="FHA_dom"/>
</dbReference>
<dbReference type="SUPFAM" id="SSF49879">
    <property type="entry name" value="SMAD/FHA domain"/>
    <property type="match status" value="1"/>
</dbReference>
<proteinExistence type="predicted"/>
<feature type="domain" description="FHA" evidence="5">
    <location>
        <begin position="24"/>
        <end position="73"/>
    </location>
</feature>
<keyword evidence="1" id="KW-0808">Transferase</keyword>
<evidence type="ECO:0000313" key="7">
    <source>
        <dbReference type="EMBL" id="BBM82895.1"/>
    </source>
</evidence>
<reference evidence="7 8" key="1">
    <citation type="submission" date="2019-08" db="EMBL/GenBank/DDBJ databases">
        <title>Complete genome sequence of Candidatus Uab amorphum.</title>
        <authorList>
            <person name="Shiratori T."/>
            <person name="Suzuki S."/>
            <person name="Kakizawa Y."/>
            <person name="Ishida K."/>
        </authorList>
    </citation>
    <scope>NUCLEOTIDE SEQUENCE [LARGE SCALE GENOMIC DNA]</scope>
    <source>
        <strain evidence="7 8">SRT547</strain>
    </source>
</reference>
<dbReference type="InterPro" id="IPR008271">
    <property type="entry name" value="Ser/Thr_kinase_AS"/>
</dbReference>
<keyword evidence="8" id="KW-1185">Reference proteome</keyword>
<dbReference type="Pfam" id="PF00069">
    <property type="entry name" value="Pkinase"/>
    <property type="match status" value="1"/>
</dbReference>
<dbReference type="Gene3D" id="2.60.200.20">
    <property type="match status" value="1"/>
</dbReference>
<dbReference type="EMBL" id="AP019860">
    <property type="protein sequence ID" value="BBM82895.1"/>
    <property type="molecule type" value="Genomic_DNA"/>
</dbReference>
<organism evidence="7 8">
    <name type="scientific">Uabimicrobium amorphum</name>
    <dbReference type="NCBI Taxonomy" id="2596890"/>
    <lineage>
        <taxon>Bacteria</taxon>
        <taxon>Pseudomonadati</taxon>
        <taxon>Planctomycetota</taxon>
        <taxon>Candidatus Uabimicrobiia</taxon>
        <taxon>Candidatus Uabimicrobiales</taxon>
        <taxon>Candidatus Uabimicrobiaceae</taxon>
        <taxon>Candidatus Uabimicrobium</taxon>
    </lineage>
</organism>
<dbReference type="SMART" id="SM00240">
    <property type="entry name" value="FHA"/>
    <property type="match status" value="1"/>
</dbReference>
<dbReference type="Proteomes" id="UP000326354">
    <property type="component" value="Chromosome"/>
</dbReference>
<accession>A0A5S9F1R4</accession>
<gene>
    <name evidence="7" type="ORF">UABAM_01238</name>
</gene>
<dbReference type="PROSITE" id="PS50011">
    <property type="entry name" value="PROTEIN_KINASE_DOM"/>
    <property type="match status" value="1"/>
</dbReference>
<dbReference type="RefSeq" id="WP_151967121.1">
    <property type="nucleotide sequence ID" value="NZ_AP019860.1"/>
</dbReference>